<feature type="region of interest" description="Disordered" evidence="3">
    <location>
        <begin position="651"/>
        <end position="673"/>
    </location>
</feature>
<evidence type="ECO:0000256" key="2">
    <source>
        <dbReference type="ARBA" id="ARBA00022837"/>
    </source>
</evidence>
<dbReference type="EMBL" id="JALLAZ020001172">
    <property type="protein sequence ID" value="KAL3779284.1"/>
    <property type="molecule type" value="Genomic_DNA"/>
</dbReference>
<sequence length="673" mass="76365">MVAAASIKMDELLISWLERRDLREPNAPRAICCRPRRSSTTSRTTTTSAAASAADDLPSAPTNRHRRRGGGRRTAIPPFFRGDAAAAAAAPDGPRDPPPAPPRRRLHSSFADDQTWDGIYMSNREGGGGGGGGLGTAPPSSGGGGGRWSVDSIRNSVEFDQYSIATDGSGGGVGGGGTKPCIALQARALFQELGVAAGCPMSSSSSSSSSPQHADVSAVLSRYLRTASDEYHRAEEDCRYVPIERFERITKELCNLPTFFHKPLYARILMLWETHLLMLQGGEGGGDARLPSLPVVTYGVFRHFWEMEMAPYDMSERFFRLLKQPSKEYITRDDFFPYIKELLNDHPGLEFLSNHAEFQDKYAVTVITRIFYSVNLCHSGRITSRQIRKSNLLSVFQQVDEEEDINKVTKYFSYEHFYVLYCRFWELDHDRDYKITREDLLKYGEHSLSHMIVDRIFDAAPRPFEGNDAAAASDENGNATARKMNREYLTYEDFIFFMLSEEDKANECSVRYWFTCADVDGDDRLNNMEMRSFYAVQLHRMQCMGHEVVPFEDMLCQMMDMIKPANMEYLVVEDFLQPHCSQVSGALFDALFNVNKYVMFEQRDPFLERQKREDEFGTDWDRFACIDYNRLAMEEEAREEEAMEVDWVTMDEEEEDGEDYNSMGLSGSSEAPF</sequence>
<reference evidence="5 6" key="1">
    <citation type="submission" date="2024-10" db="EMBL/GenBank/DDBJ databases">
        <title>Updated reference genomes for cyclostephanoid diatoms.</title>
        <authorList>
            <person name="Roberts W.R."/>
            <person name="Alverson A.J."/>
        </authorList>
    </citation>
    <scope>NUCLEOTIDE SEQUENCE [LARGE SCALE GENOMIC DNA]</scope>
    <source>
        <strain evidence="5 6">AJA276-08</strain>
    </source>
</reference>
<organism evidence="5 6">
    <name type="scientific">Stephanodiscus triporus</name>
    <dbReference type="NCBI Taxonomy" id="2934178"/>
    <lineage>
        <taxon>Eukaryota</taxon>
        <taxon>Sar</taxon>
        <taxon>Stramenopiles</taxon>
        <taxon>Ochrophyta</taxon>
        <taxon>Bacillariophyta</taxon>
        <taxon>Coscinodiscophyceae</taxon>
        <taxon>Thalassiosirophycidae</taxon>
        <taxon>Stephanodiscales</taxon>
        <taxon>Stephanodiscaceae</taxon>
        <taxon>Stephanodiscus</taxon>
    </lineage>
</organism>
<dbReference type="CDD" id="cd21504">
    <property type="entry name" value="PPP2R3A_B-like"/>
    <property type="match status" value="1"/>
</dbReference>
<dbReference type="InterPro" id="IPR011992">
    <property type="entry name" value="EF-hand-dom_pair"/>
</dbReference>
<evidence type="ECO:0000313" key="5">
    <source>
        <dbReference type="EMBL" id="KAL3779284.1"/>
    </source>
</evidence>
<protein>
    <recommendedName>
        <fullName evidence="4">PP2A regulatory subunit B'' EF-hand domain-containing protein</fullName>
    </recommendedName>
</protein>
<dbReference type="InterPro" id="IPR041534">
    <property type="entry name" value="EF-hand_13"/>
</dbReference>
<dbReference type="PROSITE" id="PS00018">
    <property type="entry name" value="EF_HAND_1"/>
    <property type="match status" value="1"/>
</dbReference>
<dbReference type="Pfam" id="PF17958">
    <property type="entry name" value="EF-hand_13"/>
    <property type="match status" value="1"/>
</dbReference>
<feature type="region of interest" description="Disordered" evidence="3">
    <location>
        <begin position="34"/>
        <end position="151"/>
    </location>
</feature>
<dbReference type="AlphaFoldDB" id="A0ABD3NU21"/>
<proteinExistence type="predicted"/>
<feature type="compositionally biased region" description="Low complexity" evidence="3">
    <location>
        <begin position="38"/>
        <end position="54"/>
    </location>
</feature>
<feature type="compositionally biased region" description="Gly residues" evidence="3">
    <location>
        <begin position="125"/>
        <end position="147"/>
    </location>
</feature>
<dbReference type="FunFam" id="1.10.238.220:FF:000003">
    <property type="entry name" value="Phosphoprotein phosphatase 2A regulatory subunit"/>
    <property type="match status" value="1"/>
</dbReference>
<keyword evidence="6" id="KW-1185">Reference proteome</keyword>
<evidence type="ECO:0000256" key="3">
    <source>
        <dbReference type="SAM" id="MobiDB-lite"/>
    </source>
</evidence>
<comment type="caution">
    <text evidence="5">The sequence shown here is derived from an EMBL/GenBank/DDBJ whole genome shotgun (WGS) entry which is preliminary data.</text>
</comment>
<feature type="compositionally biased region" description="Polar residues" evidence="3">
    <location>
        <begin position="663"/>
        <end position="673"/>
    </location>
</feature>
<dbReference type="PANTHER" id="PTHR14095">
    <property type="entry name" value="PHOSPHATASE 2A REGULATORY SUBUNIT-RELATED"/>
    <property type="match status" value="1"/>
</dbReference>
<dbReference type="Gene3D" id="1.10.238.220">
    <property type="match status" value="1"/>
</dbReference>
<feature type="domain" description="PP2A regulatory subunit B'' EF-hand" evidence="4">
    <location>
        <begin position="313"/>
        <end position="402"/>
    </location>
</feature>
<evidence type="ECO:0000256" key="1">
    <source>
        <dbReference type="ARBA" id="ARBA00022723"/>
    </source>
</evidence>
<dbReference type="Proteomes" id="UP001530315">
    <property type="component" value="Unassembled WGS sequence"/>
</dbReference>
<dbReference type="SUPFAM" id="SSF47473">
    <property type="entry name" value="EF-hand"/>
    <property type="match status" value="2"/>
</dbReference>
<keyword evidence="1" id="KW-0479">Metal-binding</keyword>
<dbReference type="InterPro" id="IPR018247">
    <property type="entry name" value="EF_Hand_1_Ca_BS"/>
</dbReference>
<accession>A0ABD3NU21</accession>
<dbReference type="Gene3D" id="1.10.238.10">
    <property type="entry name" value="EF-hand"/>
    <property type="match status" value="1"/>
</dbReference>
<name>A0ABD3NU21_9STRA</name>
<dbReference type="GO" id="GO:0046872">
    <property type="term" value="F:metal ion binding"/>
    <property type="evidence" value="ECO:0007669"/>
    <property type="project" value="UniProtKB-KW"/>
</dbReference>
<keyword evidence="2" id="KW-0106">Calcium</keyword>
<evidence type="ECO:0000259" key="4">
    <source>
        <dbReference type="Pfam" id="PF17958"/>
    </source>
</evidence>
<dbReference type="FunFam" id="1.10.238.10:FF:000025">
    <property type="entry name" value="serine/threonine-protein phosphatase 2A regulatory subunit B'' subunit alpha"/>
    <property type="match status" value="1"/>
</dbReference>
<dbReference type="PANTHER" id="PTHR14095:SF0">
    <property type="entry name" value="MIP22305P"/>
    <property type="match status" value="1"/>
</dbReference>
<evidence type="ECO:0000313" key="6">
    <source>
        <dbReference type="Proteomes" id="UP001530315"/>
    </source>
</evidence>
<gene>
    <name evidence="5" type="ORF">ACHAW5_003292</name>
</gene>
<feature type="compositionally biased region" description="Low complexity" evidence="3">
    <location>
        <begin position="77"/>
        <end position="92"/>
    </location>
</feature>